<dbReference type="InterPro" id="IPR008929">
    <property type="entry name" value="Chondroitin_lyas"/>
</dbReference>
<dbReference type="Gene3D" id="1.50.10.100">
    <property type="entry name" value="Chondroitin AC/alginate lyase"/>
    <property type="match status" value="1"/>
</dbReference>
<gene>
    <name evidence="4" type="ORF">SAMN04488500_103322</name>
</gene>
<name>A0A1W1ZH59_9FIRM</name>
<dbReference type="STRING" id="112901.SAMN04488500_103322"/>
<feature type="domain" description="Alginate lyase" evidence="3">
    <location>
        <begin position="95"/>
        <end position="312"/>
    </location>
</feature>
<dbReference type="PANTHER" id="PTHR39210:SF1">
    <property type="entry name" value="HEPARIN-SULFATE LYASE"/>
    <property type="match status" value="1"/>
</dbReference>
<keyword evidence="5" id="KW-1185">Reference proteome</keyword>
<dbReference type="EMBL" id="FWXI01000003">
    <property type="protein sequence ID" value="SMC47885.1"/>
    <property type="molecule type" value="Genomic_DNA"/>
</dbReference>
<dbReference type="AlphaFoldDB" id="A0A1W1ZH59"/>
<protein>
    <submittedName>
        <fullName evidence="4">Alginate lyase</fullName>
    </submittedName>
</protein>
<dbReference type="OrthoDB" id="9772435at2"/>
<dbReference type="SUPFAM" id="SSF48230">
    <property type="entry name" value="Chondroitin AC/alginate lyase"/>
    <property type="match status" value="1"/>
</dbReference>
<dbReference type="Pfam" id="PF05426">
    <property type="entry name" value="Alginate_lyase"/>
    <property type="match status" value="1"/>
</dbReference>
<dbReference type="GO" id="GO:0042597">
    <property type="term" value="C:periplasmic space"/>
    <property type="evidence" value="ECO:0007669"/>
    <property type="project" value="InterPro"/>
</dbReference>
<dbReference type="PANTHER" id="PTHR39210">
    <property type="entry name" value="HEPARIN-SULFATE LYASE"/>
    <property type="match status" value="1"/>
</dbReference>
<dbReference type="GO" id="GO:0016829">
    <property type="term" value="F:lyase activity"/>
    <property type="evidence" value="ECO:0007669"/>
    <property type="project" value="UniProtKB-KW"/>
</dbReference>
<accession>A0A1W1ZH59</accession>
<dbReference type="Proteomes" id="UP000192738">
    <property type="component" value="Unassembled WGS sequence"/>
</dbReference>
<sequence length="398" mass="43970">MFRFIIFVLCYLTFVSLPLAGQAYVPFLAVEQLDAVKAKVQIDLDAKKSLLMLTRQADRIAAQPVKVSNVYGGLAQDYVCPDHGIPLSYDEKAAVHRCPKDNKQYSSEKLDAAQRFYVHMRNGRATKDLGLAYALTGDNKYAAAGRDILLQYAKNWAEYKNPNISNDHGHIFWQVLDEAQFATNIAWGYNLIYPALTIDEQQTIENELITPLYTMLQAKQTADRSVNRIWESAGSTLLGFATNNPVWVKAAIEGPLGLKEQIAKGVSATGLWADGSLEHHNSALSALSSVAEIAPQFGYDLTTDQKLRTMFAAPLTLATPAGQPTKALATDLYEMAYAWYKDPLFAKYLTSIYTNPAGKVDRLSYRALLYGLPLTVIPEPSSASPAVPIPVLIKNELK</sequence>
<evidence type="ECO:0000313" key="4">
    <source>
        <dbReference type="EMBL" id="SMC47885.1"/>
    </source>
</evidence>
<evidence type="ECO:0000313" key="5">
    <source>
        <dbReference type="Proteomes" id="UP000192738"/>
    </source>
</evidence>
<proteinExistence type="predicted"/>
<keyword evidence="2 4" id="KW-0456">Lyase</keyword>
<evidence type="ECO:0000256" key="2">
    <source>
        <dbReference type="ARBA" id="ARBA00023239"/>
    </source>
</evidence>
<dbReference type="InterPro" id="IPR008397">
    <property type="entry name" value="Alginate_lyase_dom"/>
</dbReference>
<evidence type="ECO:0000259" key="3">
    <source>
        <dbReference type="Pfam" id="PF05426"/>
    </source>
</evidence>
<evidence type="ECO:0000256" key="1">
    <source>
        <dbReference type="ARBA" id="ARBA00022729"/>
    </source>
</evidence>
<organism evidence="4 5">
    <name type="scientific">Sporomusa malonica</name>
    <dbReference type="NCBI Taxonomy" id="112901"/>
    <lineage>
        <taxon>Bacteria</taxon>
        <taxon>Bacillati</taxon>
        <taxon>Bacillota</taxon>
        <taxon>Negativicutes</taxon>
        <taxon>Selenomonadales</taxon>
        <taxon>Sporomusaceae</taxon>
        <taxon>Sporomusa</taxon>
    </lineage>
</organism>
<dbReference type="RefSeq" id="WP_084574642.1">
    <property type="nucleotide sequence ID" value="NZ_CP155572.1"/>
</dbReference>
<reference evidence="4 5" key="1">
    <citation type="submission" date="2017-04" db="EMBL/GenBank/DDBJ databases">
        <authorList>
            <person name="Afonso C.L."/>
            <person name="Miller P.J."/>
            <person name="Scott M.A."/>
            <person name="Spackman E."/>
            <person name="Goraichik I."/>
            <person name="Dimitrov K.M."/>
            <person name="Suarez D.L."/>
            <person name="Swayne D.E."/>
        </authorList>
    </citation>
    <scope>NUCLEOTIDE SEQUENCE [LARGE SCALE GENOMIC DNA]</scope>
    <source>
        <strain evidence="4 5">DSM 5090</strain>
    </source>
</reference>
<keyword evidence="1" id="KW-0732">Signal</keyword>